<gene>
    <name evidence="1" type="ORF">LTR36_004890</name>
</gene>
<proteinExistence type="predicted"/>
<reference evidence="1 2" key="1">
    <citation type="submission" date="2021-11" db="EMBL/GenBank/DDBJ databases">
        <title>Black yeast isolated from Biological Soil Crust.</title>
        <authorList>
            <person name="Kurbessoian T."/>
        </authorList>
    </citation>
    <scope>NUCLEOTIDE SEQUENCE [LARGE SCALE GENOMIC DNA]</scope>
    <source>
        <strain evidence="1 2">CCFEE 5522</strain>
    </source>
</reference>
<protein>
    <submittedName>
        <fullName evidence="1">Uncharacterized protein</fullName>
    </submittedName>
</protein>
<evidence type="ECO:0000313" key="1">
    <source>
        <dbReference type="EMBL" id="KAK4543857.1"/>
    </source>
</evidence>
<comment type="caution">
    <text evidence="1">The sequence shown here is derived from an EMBL/GenBank/DDBJ whole genome shotgun (WGS) entry which is preliminary data.</text>
</comment>
<dbReference type="Proteomes" id="UP001324427">
    <property type="component" value="Unassembled WGS sequence"/>
</dbReference>
<organism evidence="1 2">
    <name type="scientific">Oleoguttula mirabilis</name>
    <dbReference type="NCBI Taxonomy" id="1507867"/>
    <lineage>
        <taxon>Eukaryota</taxon>
        <taxon>Fungi</taxon>
        <taxon>Dikarya</taxon>
        <taxon>Ascomycota</taxon>
        <taxon>Pezizomycotina</taxon>
        <taxon>Dothideomycetes</taxon>
        <taxon>Dothideomycetidae</taxon>
        <taxon>Mycosphaerellales</taxon>
        <taxon>Teratosphaeriaceae</taxon>
        <taxon>Oleoguttula</taxon>
    </lineage>
</organism>
<accession>A0AAV9JGC9</accession>
<dbReference type="EMBL" id="JAVFHQ010000029">
    <property type="protein sequence ID" value="KAK4543857.1"/>
    <property type="molecule type" value="Genomic_DNA"/>
</dbReference>
<sequence length="290" mass="33211">MDSPTTGSPAVDRLQALPQELRDRINDFLLPLELNIRLWSVPITQNKRAVIVIIQTVDETHKNFTALLETCKQCRADALSGFSRRTTLRCDFSALPTTIDKVRGEGRRHELPNTLLHQVRSLTMVAGYTLQPRFYPGSVLFPGAFSRLRSTTSVTLRPSTGIIFNNIVEELKSNYSITPTTQTSKGFPIERRLQERMHRAAESLCTIEKFTLRVLERMHQVFVYKRATIEWTDAQGRLRRMALLSQEQGHYLIWVWYLASGEPDAGRRLALVKRVERSDDDRILAQLSTT</sequence>
<evidence type="ECO:0000313" key="2">
    <source>
        <dbReference type="Proteomes" id="UP001324427"/>
    </source>
</evidence>
<dbReference type="AlphaFoldDB" id="A0AAV9JGC9"/>
<name>A0AAV9JGC9_9PEZI</name>
<keyword evidence="2" id="KW-1185">Reference proteome</keyword>